<evidence type="ECO:0000313" key="1">
    <source>
        <dbReference type="EMBL" id="KKN77690.1"/>
    </source>
</evidence>
<sequence>MSWRKEYKAARQRRVDKIARNKKLDAALDTAFESGRNFDKQNALSRQMGQFEPLAGMLGDAMHITP</sequence>
<protein>
    <submittedName>
        <fullName evidence="1">Uncharacterized protein</fullName>
    </submittedName>
</protein>
<comment type="caution">
    <text evidence="1">The sequence shown here is derived from an EMBL/GenBank/DDBJ whole genome shotgun (WGS) entry which is preliminary data.</text>
</comment>
<reference evidence="1" key="1">
    <citation type="journal article" date="2015" name="Nature">
        <title>Complex archaea that bridge the gap between prokaryotes and eukaryotes.</title>
        <authorList>
            <person name="Spang A."/>
            <person name="Saw J.H."/>
            <person name="Jorgensen S.L."/>
            <person name="Zaremba-Niedzwiedzka K."/>
            <person name="Martijn J."/>
            <person name="Lind A.E."/>
            <person name="van Eijk R."/>
            <person name="Schleper C."/>
            <person name="Guy L."/>
            <person name="Ettema T.J."/>
        </authorList>
    </citation>
    <scope>NUCLEOTIDE SEQUENCE</scope>
</reference>
<organism evidence="1">
    <name type="scientific">marine sediment metagenome</name>
    <dbReference type="NCBI Taxonomy" id="412755"/>
    <lineage>
        <taxon>unclassified sequences</taxon>
        <taxon>metagenomes</taxon>
        <taxon>ecological metagenomes</taxon>
    </lineage>
</organism>
<gene>
    <name evidence="1" type="ORF">LCGC14_0358160</name>
</gene>
<proteinExistence type="predicted"/>
<dbReference type="AlphaFoldDB" id="A0A0F9T8X6"/>
<accession>A0A0F9T8X6</accession>
<name>A0A0F9T8X6_9ZZZZ</name>
<dbReference type="EMBL" id="LAZR01000275">
    <property type="protein sequence ID" value="KKN77690.1"/>
    <property type="molecule type" value="Genomic_DNA"/>
</dbReference>